<feature type="domain" description="HTH cro/C1-type" evidence="2">
    <location>
        <begin position="19"/>
        <end position="69"/>
    </location>
</feature>
<feature type="compositionally biased region" description="Basic and acidic residues" evidence="1">
    <location>
        <begin position="17"/>
        <end position="33"/>
    </location>
</feature>
<organism evidence="3 4">
    <name type="scientific">Streptosporangium subroseum</name>
    <dbReference type="NCBI Taxonomy" id="106412"/>
    <lineage>
        <taxon>Bacteria</taxon>
        <taxon>Bacillati</taxon>
        <taxon>Actinomycetota</taxon>
        <taxon>Actinomycetes</taxon>
        <taxon>Streptosporangiales</taxon>
        <taxon>Streptosporangiaceae</taxon>
        <taxon>Streptosporangium</taxon>
    </lineage>
</organism>
<keyword evidence="4" id="KW-1185">Reference proteome</keyword>
<dbReference type="Pfam" id="PF01381">
    <property type="entry name" value="HTH_3"/>
    <property type="match status" value="1"/>
</dbReference>
<dbReference type="SMART" id="SM00530">
    <property type="entry name" value="HTH_XRE"/>
    <property type="match status" value="1"/>
</dbReference>
<dbReference type="Pfam" id="PF12900">
    <property type="entry name" value="Pyridox_ox_2"/>
    <property type="match status" value="1"/>
</dbReference>
<sequence length="216" mass="23330">MSDITPEPGDVGPRVAFHRERLGLTREELDDRTGIPPGSVEYIEDNPTRVTEGTLTHLADALDTTRADLIAGDVEKPLGRDRPLSTELDWEECMRLIAPGGIGRIAFVGAPGPTVLPVDYALHDGAVIFRTQVGGPMDQDLRAGLESAEIKIGFEVDRIDEARPGGWSVLIQGPVHHATAEELPSVPRSGVKPEAGGELYVKIIPQRITGRRIHGT</sequence>
<protein>
    <submittedName>
        <fullName evidence="3">Helix-turn-helix domain-containing protein</fullName>
    </submittedName>
</protein>
<accession>A0A239HRK7</accession>
<dbReference type="Proteomes" id="UP000198282">
    <property type="component" value="Unassembled WGS sequence"/>
</dbReference>
<dbReference type="GO" id="GO:0003677">
    <property type="term" value="F:DNA binding"/>
    <property type="evidence" value="ECO:0007669"/>
    <property type="project" value="InterPro"/>
</dbReference>
<evidence type="ECO:0000256" key="1">
    <source>
        <dbReference type="SAM" id="MobiDB-lite"/>
    </source>
</evidence>
<dbReference type="RefSeq" id="WP_089208642.1">
    <property type="nucleotide sequence ID" value="NZ_FZOD01000017.1"/>
</dbReference>
<evidence type="ECO:0000313" key="3">
    <source>
        <dbReference type="EMBL" id="SNS83851.1"/>
    </source>
</evidence>
<proteinExistence type="predicted"/>
<dbReference type="InterPro" id="IPR010982">
    <property type="entry name" value="Lambda_DNA-bd_dom_sf"/>
</dbReference>
<dbReference type="AlphaFoldDB" id="A0A239HRK7"/>
<dbReference type="SUPFAM" id="SSF47413">
    <property type="entry name" value="lambda repressor-like DNA-binding domains"/>
    <property type="match status" value="1"/>
</dbReference>
<gene>
    <name evidence="3" type="ORF">SAMN05216276_1017101</name>
</gene>
<name>A0A239HRK7_9ACTN</name>
<dbReference type="InterPro" id="IPR012349">
    <property type="entry name" value="Split_barrel_FMN-bd"/>
</dbReference>
<dbReference type="Gene3D" id="2.30.110.10">
    <property type="entry name" value="Electron Transport, Fmn-binding Protein, Chain A"/>
    <property type="match status" value="1"/>
</dbReference>
<feature type="region of interest" description="Disordered" evidence="1">
    <location>
        <begin position="1"/>
        <end position="44"/>
    </location>
</feature>
<evidence type="ECO:0000259" key="2">
    <source>
        <dbReference type="PROSITE" id="PS50943"/>
    </source>
</evidence>
<evidence type="ECO:0000313" key="4">
    <source>
        <dbReference type="Proteomes" id="UP000198282"/>
    </source>
</evidence>
<dbReference type="CDD" id="cd00093">
    <property type="entry name" value="HTH_XRE"/>
    <property type="match status" value="1"/>
</dbReference>
<reference evidence="3 4" key="1">
    <citation type="submission" date="2017-06" db="EMBL/GenBank/DDBJ databases">
        <authorList>
            <person name="Kim H.J."/>
            <person name="Triplett B.A."/>
        </authorList>
    </citation>
    <scope>NUCLEOTIDE SEQUENCE [LARGE SCALE GENOMIC DNA]</scope>
    <source>
        <strain evidence="3 4">CGMCC 4.2132</strain>
    </source>
</reference>
<dbReference type="Gene3D" id="1.10.260.40">
    <property type="entry name" value="lambda repressor-like DNA-binding domains"/>
    <property type="match status" value="1"/>
</dbReference>
<dbReference type="SUPFAM" id="SSF50475">
    <property type="entry name" value="FMN-binding split barrel"/>
    <property type="match status" value="1"/>
</dbReference>
<dbReference type="PROSITE" id="PS50943">
    <property type="entry name" value="HTH_CROC1"/>
    <property type="match status" value="1"/>
</dbReference>
<dbReference type="EMBL" id="FZOD01000017">
    <property type="protein sequence ID" value="SNS83851.1"/>
    <property type="molecule type" value="Genomic_DNA"/>
</dbReference>
<dbReference type="OrthoDB" id="7062584at2"/>
<dbReference type="InterPro" id="IPR001387">
    <property type="entry name" value="Cro/C1-type_HTH"/>
</dbReference>
<dbReference type="InterPro" id="IPR024747">
    <property type="entry name" value="Pyridox_Oxase-rel"/>
</dbReference>